<proteinExistence type="predicted"/>
<organism evidence="1 2">
    <name type="scientific">Rhodocytophaga aerolata</name>
    <dbReference type="NCBI Taxonomy" id="455078"/>
    <lineage>
        <taxon>Bacteria</taxon>
        <taxon>Pseudomonadati</taxon>
        <taxon>Bacteroidota</taxon>
        <taxon>Cytophagia</taxon>
        <taxon>Cytophagales</taxon>
        <taxon>Rhodocytophagaceae</taxon>
        <taxon>Rhodocytophaga</taxon>
    </lineage>
</organism>
<accession>A0ABT8RER4</accession>
<comment type="caution">
    <text evidence="1">The sequence shown here is derived from an EMBL/GenBank/DDBJ whole genome shotgun (WGS) entry which is preliminary data.</text>
</comment>
<sequence>MDADSKKNIPQETVLTAEQEEILDLYIENLDSFFEEVKHAEKTQVEIETMHLKRLLSK</sequence>
<protein>
    <submittedName>
        <fullName evidence="1">Uncharacterized protein</fullName>
    </submittedName>
</protein>
<evidence type="ECO:0000313" key="1">
    <source>
        <dbReference type="EMBL" id="MDO1450588.1"/>
    </source>
</evidence>
<dbReference type="RefSeq" id="WP_302041389.1">
    <property type="nucleotide sequence ID" value="NZ_JAUKPO010000033.1"/>
</dbReference>
<name>A0ABT8RER4_9BACT</name>
<gene>
    <name evidence="1" type="ORF">Q0590_30215</name>
</gene>
<dbReference type="Proteomes" id="UP001168528">
    <property type="component" value="Unassembled WGS sequence"/>
</dbReference>
<keyword evidence="2" id="KW-1185">Reference proteome</keyword>
<reference evidence="1" key="1">
    <citation type="submission" date="2023-07" db="EMBL/GenBank/DDBJ databases">
        <title>The genome sequence of Rhodocytophaga aerolata KACC 12507.</title>
        <authorList>
            <person name="Zhang X."/>
        </authorList>
    </citation>
    <scope>NUCLEOTIDE SEQUENCE</scope>
    <source>
        <strain evidence="1">KACC 12507</strain>
    </source>
</reference>
<evidence type="ECO:0000313" key="2">
    <source>
        <dbReference type="Proteomes" id="UP001168528"/>
    </source>
</evidence>
<dbReference type="EMBL" id="JAUKPO010000033">
    <property type="protein sequence ID" value="MDO1450588.1"/>
    <property type="molecule type" value="Genomic_DNA"/>
</dbReference>